<dbReference type="EMBL" id="JAEUAX010000005">
    <property type="protein sequence ID" value="MBW9110146.1"/>
    <property type="molecule type" value="Genomic_DNA"/>
</dbReference>
<dbReference type="InterPro" id="IPR045794">
    <property type="entry name" value="Trypco1"/>
</dbReference>
<evidence type="ECO:0000313" key="3">
    <source>
        <dbReference type="Proteomes" id="UP000777440"/>
    </source>
</evidence>
<dbReference type="RefSeq" id="WP_220339541.1">
    <property type="nucleotide sequence ID" value="NZ_JAEUAX010000005.1"/>
</dbReference>
<evidence type="ECO:0000313" key="2">
    <source>
        <dbReference type="EMBL" id="MBW9110146.1"/>
    </source>
</evidence>
<dbReference type="NCBIfam" id="NF041216">
    <property type="entry name" value="CU044_2847_fam"/>
    <property type="match status" value="1"/>
</dbReference>
<reference evidence="2 3" key="1">
    <citation type="journal article" date="2021" name="MBio">
        <title>Poor Competitiveness of Bradyrhizobium in Pigeon Pea Root Colonization in Indian Soils.</title>
        <authorList>
            <person name="Chalasani D."/>
            <person name="Basu A."/>
            <person name="Pullabhotla S.V.S.R.N."/>
            <person name="Jorrin B."/>
            <person name="Neal A.L."/>
            <person name="Poole P.S."/>
            <person name="Podile A.R."/>
            <person name="Tkacz A."/>
        </authorList>
    </citation>
    <scope>NUCLEOTIDE SEQUENCE [LARGE SCALE GENOMIC DNA]</scope>
    <source>
        <strain evidence="2 3">HU12</strain>
    </source>
</reference>
<dbReference type="Proteomes" id="UP000777440">
    <property type="component" value="Unassembled WGS sequence"/>
</dbReference>
<keyword evidence="3" id="KW-1185">Reference proteome</keyword>
<accession>A0ABS7HZW9</accession>
<evidence type="ECO:0000259" key="1">
    <source>
        <dbReference type="Pfam" id="PF19493"/>
    </source>
</evidence>
<feature type="domain" description="Trypsin-co-occurring" evidence="1">
    <location>
        <begin position="8"/>
        <end position="103"/>
    </location>
</feature>
<gene>
    <name evidence="2" type="ORF">JNB61_10215</name>
</gene>
<comment type="caution">
    <text evidence="2">The sequence shown here is derived from an EMBL/GenBank/DDBJ whole genome shotgun (WGS) entry which is preliminary data.</text>
</comment>
<protein>
    <recommendedName>
        <fullName evidence="1">Trypsin-co-occurring domain-containing protein</fullName>
    </recommendedName>
</protein>
<proteinExistence type="predicted"/>
<dbReference type="Pfam" id="PF19493">
    <property type="entry name" value="Trypco1"/>
    <property type="match status" value="1"/>
</dbReference>
<sequence length="105" mass="11055">MTRFILDENGKPWFAVQVDDDTSPLRGVADTAANAAESLADVGDVIAKSCSDILGAMRDGLGDLAPEEIELQFGVSLRGDVGISLVTKASGEATFTVRVCWKPNA</sequence>
<name>A0ABS7HZW9_9MICO</name>
<organism evidence="2 3">
    <name type="scientific">Microbacterium ureisolvens</name>
    <dbReference type="NCBI Taxonomy" id="2781186"/>
    <lineage>
        <taxon>Bacteria</taxon>
        <taxon>Bacillati</taxon>
        <taxon>Actinomycetota</taxon>
        <taxon>Actinomycetes</taxon>
        <taxon>Micrococcales</taxon>
        <taxon>Microbacteriaceae</taxon>
        <taxon>Microbacterium</taxon>
    </lineage>
</organism>